<dbReference type="STRING" id="289078.A0A2X0L3J0"/>
<dbReference type="PANTHER" id="PTHR24221:SF632">
    <property type="entry name" value="ATP-DEPENDENT LIPID A-CORE FLIPPASE"/>
    <property type="match status" value="1"/>
</dbReference>
<dbReference type="AlphaFoldDB" id="A0A2X0L3J0"/>
<accession>A0A2X0L3J0</accession>
<evidence type="ECO:0000256" key="3">
    <source>
        <dbReference type="SAM" id="MobiDB-lite"/>
    </source>
</evidence>
<dbReference type="EMBL" id="FMWP01000011">
    <property type="protein sequence ID" value="SCZ87832.1"/>
    <property type="molecule type" value="Genomic_DNA"/>
</dbReference>
<proteinExistence type="predicted"/>
<reference evidence="7" key="1">
    <citation type="submission" date="2016-10" db="EMBL/GenBank/DDBJ databases">
        <authorList>
            <person name="Jeantristanb JTB J.-T."/>
            <person name="Ricardo R."/>
        </authorList>
    </citation>
    <scope>NUCLEOTIDE SEQUENCE [LARGE SCALE GENOMIC DNA]</scope>
</reference>
<feature type="transmembrane region" description="Helical" evidence="4">
    <location>
        <begin position="98"/>
        <end position="118"/>
    </location>
</feature>
<dbReference type="InterPro" id="IPR003593">
    <property type="entry name" value="AAA+_ATPase"/>
</dbReference>
<dbReference type="Proteomes" id="UP000249723">
    <property type="component" value="Unassembled WGS sequence"/>
</dbReference>
<feature type="transmembrane region" description="Helical" evidence="4">
    <location>
        <begin position="221"/>
        <end position="241"/>
    </location>
</feature>
<organism evidence="6 7">
    <name type="scientific">Microbotryum saponariae</name>
    <dbReference type="NCBI Taxonomy" id="289078"/>
    <lineage>
        <taxon>Eukaryota</taxon>
        <taxon>Fungi</taxon>
        <taxon>Dikarya</taxon>
        <taxon>Basidiomycota</taxon>
        <taxon>Pucciniomycotina</taxon>
        <taxon>Microbotryomycetes</taxon>
        <taxon>Microbotryales</taxon>
        <taxon>Microbotryaceae</taxon>
        <taxon>Microbotryum</taxon>
    </lineage>
</organism>
<evidence type="ECO:0000256" key="4">
    <source>
        <dbReference type="SAM" id="Phobius"/>
    </source>
</evidence>
<dbReference type="GO" id="GO:0005524">
    <property type="term" value="F:ATP binding"/>
    <property type="evidence" value="ECO:0007669"/>
    <property type="project" value="UniProtKB-KW"/>
</dbReference>
<dbReference type="InterPro" id="IPR003439">
    <property type="entry name" value="ABC_transporter-like_ATP-bd"/>
</dbReference>
<keyword evidence="2" id="KW-0067">ATP-binding</keyword>
<protein>
    <submittedName>
        <fullName evidence="6">BZ3500_MvSof-1268-A1-R1_Chr2-3g05300 protein</fullName>
    </submittedName>
</protein>
<feature type="domain" description="ABC transporter" evidence="5">
    <location>
        <begin position="448"/>
        <end position="815"/>
    </location>
</feature>
<evidence type="ECO:0000313" key="6">
    <source>
        <dbReference type="EMBL" id="SCZ87832.1"/>
    </source>
</evidence>
<feature type="transmembrane region" description="Helical" evidence="4">
    <location>
        <begin position="138"/>
        <end position="158"/>
    </location>
</feature>
<dbReference type="Pfam" id="PF13304">
    <property type="entry name" value="AAA_21"/>
    <property type="match status" value="1"/>
</dbReference>
<dbReference type="InterPro" id="IPR027417">
    <property type="entry name" value="P-loop_NTPase"/>
</dbReference>
<dbReference type="GO" id="GO:0016887">
    <property type="term" value="F:ATP hydrolysis activity"/>
    <property type="evidence" value="ECO:0007669"/>
    <property type="project" value="InterPro"/>
</dbReference>
<evidence type="ECO:0000313" key="7">
    <source>
        <dbReference type="Proteomes" id="UP000249723"/>
    </source>
</evidence>
<evidence type="ECO:0000256" key="1">
    <source>
        <dbReference type="ARBA" id="ARBA00022741"/>
    </source>
</evidence>
<keyword evidence="7" id="KW-1185">Reference proteome</keyword>
<dbReference type="Gene3D" id="3.40.50.300">
    <property type="entry name" value="P-loop containing nucleotide triphosphate hydrolases"/>
    <property type="match status" value="2"/>
</dbReference>
<keyword evidence="4" id="KW-1133">Transmembrane helix</keyword>
<dbReference type="InterPro" id="IPR003959">
    <property type="entry name" value="ATPase_AAA_core"/>
</dbReference>
<evidence type="ECO:0000256" key="2">
    <source>
        <dbReference type="ARBA" id="ARBA00022840"/>
    </source>
</evidence>
<feature type="region of interest" description="Disordered" evidence="3">
    <location>
        <begin position="1"/>
        <end position="20"/>
    </location>
</feature>
<dbReference type="OrthoDB" id="6500128at2759"/>
<dbReference type="PROSITE" id="PS50893">
    <property type="entry name" value="ABC_TRANSPORTER_2"/>
    <property type="match status" value="1"/>
</dbReference>
<dbReference type="Pfam" id="PF00005">
    <property type="entry name" value="ABC_tran"/>
    <property type="match status" value="1"/>
</dbReference>
<dbReference type="PANTHER" id="PTHR24221">
    <property type="entry name" value="ATP-BINDING CASSETTE SUB-FAMILY B"/>
    <property type="match status" value="1"/>
</dbReference>
<name>A0A2X0L3J0_9BASI</name>
<keyword evidence="4" id="KW-0812">Transmembrane</keyword>
<evidence type="ECO:0000259" key="5">
    <source>
        <dbReference type="PROSITE" id="PS50893"/>
    </source>
</evidence>
<dbReference type="SMART" id="SM00382">
    <property type="entry name" value="AAA"/>
    <property type="match status" value="1"/>
</dbReference>
<dbReference type="InterPro" id="IPR039421">
    <property type="entry name" value="Type_1_exporter"/>
</dbReference>
<keyword evidence="4" id="KW-0472">Membrane</keyword>
<dbReference type="SUPFAM" id="SSF52540">
    <property type="entry name" value="P-loop containing nucleoside triphosphate hydrolases"/>
    <property type="match status" value="1"/>
</dbReference>
<gene>
    <name evidence="6" type="ORF">BZ3500_MVSOF-1268-A1-R1_CHR2-3G05300</name>
</gene>
<keyword evidence="1" id="KW-0547">Nucleotide-binding</keyword>
<dbReference type="GO" id="GO:0034040">
    <property type="term" value="F:ATPase-coupled lipid transmembrane transporter activity"/>
    <property type="evidence" value="ECO:0007669"/>
    <property type="project" value="TreeGrafter"/>
</dbReference>
<sequence length="873" mass="97458">MTCVGLHASSSSMFPPTPGTPGCWRRPLQPSEFSTSTAGIHTKWIAALAPPTRVKRNRKISAMIPDPSSWWSNIKDYGARLPLLIRFARDLARSDRNIFASIVALNLAQAALPAAELYLSRRMIELAYSVGIGIPLNWRTFGLAFLGSLTTTIASLLIDRWSTFYEQRLHSVFSLRVQQSILRLNLSLTDDELALPSTQRQLQLLRELGGSDIYRRIFDPLGFLSVANAILSLVFSGGMLYSQLNSRNTFYLGVSTTFMVIEEWDRWFGQATPTIEHYDISNDAYLRFQALFKMGTSRSLRNEIRMLGLESYLSDQAATSLRELGSTSTVIPSTNSSLRWTSIITRLSRPLSMGIFIIHTALYNDAQLLKNGTTALTSFAEMSILESAVWDLRIRCSRLSSDLKDLKSGADRIQAWYATEDEDFAVKRKKVARRYESVVAEGRRGMKIDFQEVGLRYQRSTNRALDHVSFAVEAGELVAVVGHNGSGKTSLVSLLTRSERSTFGRILINGHDVHEYAPKDLASVSTFTTQNSRESRQTVLPMTIREYVSLGSVAHAHQPEQIKRALQASTADQTVDSLTDGWESYASGMMGSSLSTSDWKLAAIVQRPLPPPTFELLDPAEEKATELSLDGAEEVTSCAMLSSGTTMVDSLGSFKEDTKKTVRVGTTAYPIMVEGEEATVHFPNHSPEACVLSGGQVSSEERTSLFNERGSDYTILTRVLQWQRITLARSLMNPCPDLLVWDEPTAALDPHAEARLYDEMLSKKGKSTIIFTTHRLNICTKVDRVLVFEGGRLVEQGSHAELMKLDPMKGRSRRLWDAHFFPPPPQHPAPEGRWGKFATIASTSEVCYSIFFWNVHHFRMRSPHIRPAPLMSS</sequence>